<dbReference type="VEuPathDB" id="FungiDB:RhiirFUN_003275"/>
<organism evidence="2">
    <name type="scientific">Rhizophagus irregularis (strain DAOM 181602 / DAOM 197198 / MUCL 43194)</name>
    <name type="common">Arbuscular mycorrhizal fungus</name>
    <name type="synonym">Glomus intraradices</name>
    <dbReference type="NCBI Taxonomy" id="747089"/>
    <lineage>
        <taxon>Eukaryota</taxon>
        <taxon>Fungi</taxon>
        <taxon>Fungi incertae sedis</taxon>
        <taxon>Mucoromycota</taxon>
        <taxon>Glomeromycotina</taxon>
        <taxon>Glomeromycetes</taxon>
        <taxon>Glomerales</taxon>
        <taxon>Glomeraceae</taxon>
        <taxon>Rhizophagus</taxon>
    </lineage>
</organism>
<protein>
    <submittedName>
        <fullName evidence="2">Uncharacterized protein</fullName>
    </submittedName>
</protein>
<sequence length="156" mass="18528">MATFDIADRVTASPIFRLLDHLDEGLLLIHDLIPTDLTSLFYNYISPQSSRDPLLLKYVADFIRDLQLVTWRKRTNHSFKQWERSLNITRKDKLYYRSRFRDADTPTSRRNSRRENERSSTRAPRSYFHGLPYSKTNVRLDDSACIRWTSSNFLHA</sequence>
<evidence type="ECO:0000256" key="1">
    <source>
        <dbReference type="SAM" id="MobiDB-lite"/>
    </source>
</evidence>
<name>U9UTV3_RHIID</name>
<accession>U9UTV3</accession>
<dbReference type="EMBL" id="KI278687">
    <property type="protein sequence ID" value="ESA18996.1"/>
    <property type="molecule type" value="Genomic_DNA"/>
</dbReference>
<proteinExistence type="predicted"/>
<evidence type="ECO:0000313" key="2">
    <source>
        <dbReference type="EMBL" id="ESA18996.1"/>
    </source>
</evidence>
<gene>
    <name evidence="2" type="ORF">GLOINDRAFT_20080</name>
</gene>
<dbReference type="HOGENOM" id="CLU_1687600_0_0_1"/>
<reference evidence="2" key="1">
    <citation type="submission" date="2013-07" db="EMBL/GenBank/DDBJ databases">
        <title>The genome of an arbuscular mycorrhizal fungus provides insights into the evolution of the oldest plant symbiosis.</title>
        <authorList>
            <consortium name="DOE Joint Genome Institute"/>
            <person name="Tisserant E."/>
            <person name="Malbreil M."/>
            <person name="Kuo A."/>
            <person name="Kohler A."/>
            <person name="Symeonidi A."/>
            <person name="Balestrini R."/>
            <person name="Charron P."/>
            <person name="Duensing N."/>
            <person name="Frei-dit-Frey N."/>
            <person name="Gianinazzi-Pearson V."/>
            <person name="Gilbert B."/>
            <person name="Handa Y."/>
            <person name="Hijri M."/>
            <person name="Kaul R."/>
            <person name="Kawaguchi M."/>
            <person name="Krajinski F."/>
            <person name="Lammers P."/>
            <person name="Lapierre D."/>
            <person name="Masclaux F.G."/>
            <person name="Murat C."/>
            <person name="Morin E."/>
            <person name="Ndikumana S."/>
            <person name="Pagni M."/>
            <person name="Petitpierre D."/>
            <person name="Requena N."/>
            <person name="Rosikiewicz P."/>
            <person name="Riley R."/>
            <person name="Saito K."/>
            <person name="San Clemente H."/>
            <person name="Shapiro H."/>
            <person name="van Tuinen D."/>
            <person name="Becard G."/>
            <person name="Bonfante P."/>
            <person name="Paszkowski U."/>
            <person name="Shachar-Hill Y."/>
            <person name="Young J.P."/>
            <person name="Sanders I.R."/>
            <person name="Henrissat B."/>
            <person name="Rensing S.A."/>
            <person name="Grigoriev I.V."/>
            <person name="Corradi N."/>
            <person name="Roux C."/>
            <person name="Martin F."/>
        </authorList>
    </citation>
    <scope>NUCLEOTIDE SEQUENCE</scope>
    <source>
        <strain evidence="2">DAOM 197198</strain>
    </source>
</reference>
<dbReference type="AlphaFoldDB" id="U9UTV3"/>
<feature type="region of interest" description="Disordered" evidence="1">
    <location>
        <begin position="102"/>
        <end position="128"/>
    </location>
</feature>